<accession>A0A2K6U3L3</accession>
<evidence type="ECO:0000313" key="2">
    <source>
        <dbReference type="Proteomes" id="UP000233220"/>
    </source>
</evidence>
<keyword evidence="2" id="KW-1185">Reference proteome</keyword>
<protein>
    <submittedName>
        <fullName evidence="1">Uncharacterized protein</fullName>
    </submittedName>
</protein>
<dbReference type="Proteomes" id="UP000233220">
    <property type="component" value="Unplaced"/>
</dbReference>
<evidence type="ECO:0000313" key="1">
    <source>
        <dbReference type="Ensembl" id="ENSSBOP00000026492.1"/>
    </source>
</evidence>
<sequence>MDSLAAGELNAMSGEPDHKFVAYWRKTTSSLACPLAAYATLCPLAKQAQVKLHSVPTQQSYRGPQAPSFSLLLCRCHAAKQTCRNTT</sequence>
<dbReference type="AlphaFoldDB" id="A0A2K6U3L3"/>
<name>A0A2K6U3L3_SAIBB</name>
<dbReference type="GeneTree" id="ENSGT00940000166958"/>
<reference evidence="1" key="2">
    <citation type="submission" date="2025-09" db="UniProtKB">
        <authorList>
            <consortium name="Ensembl"/>
        </authorList>
    </citation>
    <scope>IDENTIFICATION</scope>
</reference>
<organism evidence="1 2">
    <name type="scientific">Saimiri boliviensis boliviensis</name>
    <name type="common">Bolivian squirrel monkey</name>
    <dbReference type="NCBI Taxonomy" id="39432"/>
    <lineage>
        <taxon>Eukaryota</taxon>
        <taxon>Metazoa</taxon>
        <taxon>Chordata</taxon>
        <taxon>Craniata</taxon>
        <taxon>Vertebrata</taxon>
        <taxon>Euteleostomi</taxon>
        <taxon>Mammalia</taxon>
        <taxon>Eutheria</taxon>
        <taxon>Euarchontoglires</taxon>
        <taxon>Primates</taxon>
        <taxon>Haplorrhini</taxon>
        <taxon>Platyrrhini</taxon>
        <taxon>Cebidae</taxon>
        <taxon>Saimiriinae</taxon>
        <taxon>Saimiri</taxon>
    </lineage>
</organism>
<reference evidence="1" key="1">
    <citation type="submission" date="2025-08" db="UniProtKB">
        <authorList>
            <consortium name="Ensembl"/>
        </authorList>
    </citation>
    <scope>IDENTIFICATION</scope>
</reference>
<dbReference type="Ensembl" id="ENSSBOT00000043366.1">
    <property type="protein sequence ID" value="ENSSBOP00000026492.1"/>
    <property type="gene ID" value="ENSSBOG00000029687.1"/>
</dbReference>
<proteinExistence type="predicted"/>